<feature type="transmembrane region" description="Helical" evidence="6">
    <location>
        <begin position="297"/>
        <end position="316"/>
    </location>
</feature>
<name>A0A3N4MPD6_9BACT</name>
<evidence type="ECO:0000313" key="9">
    <source>
        <dbReference type="Proteomes" id="UP000279089"/>
    </source>
</evidence>
<evidence type="ECO:0000259" key="7">
    <source>
        <dbReference type="Pfam" id="PF12698"/>
    </source>
</evidence>
<feature type="transmembrane region" description="Helical" evidence="6">
    <location>
        <begin position="355"/>
        <end position="373"/>
    </location>
</feature>
<keyword evidence="9" id="KW-1185">Reference proteome</keyword>
<dbReference type="AlphaFoldDB" id="A0A3N4MPD6"/>
<evidence type="ECO:0000256" key="3">
    <source>
        <dbReference type="ARBA" id="ARBA00022692"/>
    </source>
</evidence>
<dbReference type="InterPro" id="IPR051449">
    <property type="entry name" value="ABC-2_transporter_component"/>
</dbReference>
<feature type="transmembrane region" description="Helical" evidence="6">
    <location>
        <begin position="227"/>
        <end position="246"/>
    </location>
</feature>
<dbReference type="Proteomes" id="UP000279089">
    <property type="component" value="Unassembled WGS sequence"/>
</dbReference>
<gene>
    <name evidence="8" type="ORF">EG028_07215</name>
</gene>
<evidence type="ECO:0000256" key="5">
    <source>
        <dbReference type="ARBA" id="ARBA00023136"/>
    </source>
</evidence>
<dbReference type="Gene3D" id="3.40.1710.10">
    <property type="entry name" value="abc type-2 transporter like domain"/>
    <property type="match status" value="1"/>
</dbReference>
<dbReference type="OrthoDB" id="9808686at2"/>
<comment type="subcellular location">
    <subcellularLocation>
        <location evidence="1">Cell membrane</location>
        <topology evidence="1">Multi-pass membrane protein</topology>
    </subcellularLocation>
</comment>
<sequence length="387" mass="43366">MLFRLLLREVKMVAHDHSLLLTLLIAPLLYAFFYGSIYSYKTEEEVPIAVVDEDGSGLSQTLIRQIDNTQMVDVAAVTTLEKAKESMYYGHTQGFLYIEKGMEKKVLSLQQANMVLAVNAARFLPSSDVMGAITQVGLTVGAGVRLQYLQKQGMNTEASMQEVMPVTPDFRPMFNTRTDYGTFLLPGLLAMILQQTLLLGLAGGTAAEKQKQTFGAWMEMAGNNLSVALWGKGMFYFILFCCYAFFFLTVNFRVLHLQLLGNAWELALVTALFLLSLIPMGIFTGLLFRSQLLCTQLLAFSTYPIFLITGYTWPIAQLPEGLKFVSALLPITPFLGLYQGIVQQGAHITDRLPDLYHLCILWVFYTFICLLKMKYTAHKSPRPYAAV</sequence>
<evidence type="ECO:0000313" key="8">
    <source>
        <dbReference type="EMBL" id="RPD41940.1"/>
    </source>
</evidence>
<keyword evidence="3 6" id="KW-0812">Transmembrane</keyword>
<evidence type="ECO:0000256" key="1">
    <source>
        <dbReference type="ARBA" id="ARBA00004651"/>
    </source>
</evidence>
<feature type="domain" description="ABC-2 type transporter transmembrane" evidence="7">
    <location>
        <begin position="18"/>
        <end position="369"/>
    </location>
</feature>
<keyword evidence="5 6" id="KW-0472">Membrane</keyword>
<evidence type="ECO:0000256" key="4">
    <source>
        <dbReference type="ARBA" id="ARBA00022989"/>
    </source>
</evidence>
<dbReference type="RefSeq" id="WP_120514902.1">
    <property type="nucleotide sequence ID" value="NZ_QXZY01000002.1"/>
</dbReference>
<keyword evidence="4 6" id="KW-1133">Transmembrane helix</keyword>
<dbReference type="PANTHER" id="PTHR30294:SF46">
    <property type="entry name" value="ABC TRANSPORTER PERMEASE"/>
    <property type="match status" value="1"/>
</dbReference>
<proteinExistence type="predicted"/>
<comment type="caution">
    <text evidence="8">The sequence shown here is derived from an EMBL/GenBank/DDBJ whole genome shotgun (WGS) entry which is preliminary data.</text>
</comment>
<keyword evidence="2" id="KW-1003">Cell membrane</keyword>
<accession>A0A3N4MPD6</accession>
<reference evidence="9" key="1">
    <citation type="submission" date="2018-11" db="EMBL/GenBank/DDBJ databases">
        <title>Chitinophaga lutea sp.nov., isolate from arsenic contaminated soil.</title>
        <authorList>
            <person name="Zong Y."/>
        </authorList>
    </citation>
    <scope>NUCLEOTIDE SEQUENCE [LARGE SCALE GENOMIC DNA]</scope>
    <source>
        <strain evidence="9">YLT18</strain>
    </source>
</reference>
<feature type="transmembrane region" description="Helical" evidence="6">
    <location>
        <begin position="20"/>
        <end position="40"/>
    </location>
</feature>
<dbReference type="InterPro" id="IPR013525">
    <property type="entry name" value="ABC2_TM"/>
</dbReference>
<dbReference type="GO" id="GO:0140359">
    <property type="term" value="F:ABC-type transporter activity"/>
    <property type="evidence" value="ECO:0007669"/>
    <property type="project" value="InterPro"/>
</dbReference>
<organism evidence="8 9">
    <name type="scientific">Chitinophaga barathri</name>
    <dbReference type="NCBI Taxonomy" id="1647451"/>
    <lineage>
        <taxon>Bacteria</taxon>
        <taxon>Pseudomonadati</taxon>
        <taxon>Bacteroidota</taxon>
        <taxon>Chitinophagia</taxon>
        <taxon>Chitinophagales</taxon>
        <taxon>Chitinophagaceae</taxon>
        <taxon>Chitinophaga</taxon>
    </lineage>
</organism>
<dbReference type="Pfam" id="PF12698">
    <property type="entry name" value="ABC2_membrane_3"/>
    <property type="match status" value="1"/>
</dbReference>
<dbReference type="EMBL" id="RMBX01000003">
    <property type="protein sequence ID" value="RPD41940.1"/>
    <property type="molecule type" value="Genomic_DNA"/>
</dbReference>
<feature type="transmembrane region" description="Helical" evidence="6">
    <location>
        <begin position="266"/>
        <end position="288"/>
    </location>
</feature>
<evidence type="ECO:0000256" key="2">
    <source>
        <dbReference type="ARBA" id="ARBA00022475"/>
    </source>
</evidence>
<feature type="transmembrane region" description="Helical" evidence="6">
    <location>
        <begin position="183"/>
        <end position="206"/>
    </location>
</feature>
<protein>
    <submittedName>
        <fullName evidence="8">ABC transporter permease</fullName>
    </submittedName>
</protein>
<evidence type="ECO:0000256" key="6">
    <source>
        <dbReference type="SAM" id="Phobius"/>
    </source>
</evidence>
<dbReference type="GO" id="GO:0005886">
    <property type="term" value="C:plasma membrane"/>
    <property type="evidence" value="ECO:0007669"/>
    <property type="project" value="UniProtKB-SubCell"/>
</dbReference>
<dbReference type="PANTHER" id="PTHR30294">
    <property type="entry name" value="MEMBRANE COMPONENT OF ABC TRANSPORTER YHHJ-RELATED"/>
    <property type="match status" value="1"/>
</dbReference>